<evidence type="ECO:0000256" key="1">
    <source>
        <dbReference type="ARBA" id="ARBA00022448"/>
    </source>
</evidence>
<gene>
    <name evidence="9" type="ordered locus">mll1048</name>
</gene>
<keyword evidence="3 6" id="KW-0479">Metal-binding</keyword>
<feature type="domain" description="Cytochrome c" evidence="8">
    <location>
        <begin position="31"/>
        <end position="133"/>
    </location>
</feature>
<feature type="signal peptide" evidence="7">
    <location>
        <begin position="1"/>
        <end position="30"/>
    </location>
</feature>
<keyword evidence="7" id="KW-0732">Signal</keyword>
<dbReference type="GO" id="GO:0046872">
    <property type="term" value="F:metal ion binding"/>
    <property type="evidence" value="ECO:0007669"/>
    <property type="project" value="UniProtKB-KW"/>
</dbReference>
<keyword evidence="5 6" id="KW-0408">Iron</keyword>
<dbReference type="PANTHER" id="PTHR11961">
    <property type="entry name" value="CYTOCHROME C"/>
    <property type="match status" value="1"/>
</dbReference>
<dbReference type="InterPro" id="IPR036909">
    <property type="entry name" value="Cyt_c-like_dom_sf"/>
</dbReference>
<dbReference type="GO" id="GO:0020037">
    <property type="term" value="F:heme binding"/>
    <property type="evidence" value="ECO:0007669"/>
    <property type="project" value="InterPro"/>
</dbReference>
<dbReference type="HOGENOM" id="CLU_060944_2_1_5"/>
<protein>
    <submittedName>
        <fullName evidence="9">Cytochrome c</fullName>
    </submittedName>
</protein>
<keyword evidence="2 6" id="KW-0349">Heme</keyword>
<dbReference type="EMBL" id="BA000012">
    <property type="protein sequence ID" value="BAB48513.1"/>
    <property type="molecule type" value="Genomic_DNA"/>
</dbReference>
<dbReference type="GO" id="GO:0009055">
    <property type="term" value="F:electron transfer activity"/>
    <property type="evidence" value="ECO:0007669"/>
    <property type="project" value="InterPro"/>
</dbReference>
<dbReference type="eggNOG" id="COG3474">
    <property type="taxonomic scope" value="Bacteria"/>
</dbReference>
<organism evidence="9 10">
    <name type="scientific">Mesorhizobium japonicum (strain LMG 29417 / CECT 9101 / MAFF 303099)</name>
    <name type="common">Mesorhizobium loti (strain MAFF 303099)</name>
    <dbReference type="NCBI Taxonomy" id="266835"/>
    <lineage>
        <taxon>Bacteria</taxon>
        <taxon>Pseudomonadati</taxon>
        <taxon>Pseudomonadota</taxon>
        <taxon>Alphaproteobacteria</taxon>
        <taxon>Hyphomicrobiales</taxon>
        <taxon>Phyllobacteriaceae</taxon>
        <taxon>Mesorhizobium</taxon>
    </lineage>
</organism>
<dbReference type="Proteomes" id="UP000000552">
    <property type="component" value="Chromosome"/>
</dbReference>
<reference evidence="9 10" key="1">
    <citation type="journal article" date="2000" name="DNA Res.">
        <title>Complete genome structure of the nitrogen-fixing symbiotic bacterium Mesorhizobium loti.</title>
        <authorList>
            <person name="Kaneko T."/>
            <person name="Nakamura Y."/>
            <person name="Sato S."/>
            <person name="Asamizu E."/>
            <person name="Kato T."/>
            <person name="Sasamoto S."/>
            <person name="Watanabe A."/>
            <person name="Idesawa K."/>
            <person name="Ishikawa A."/>
            <person name="Kawashima K."/>
            <person name="Kimura T."/>
            <person name="Kishida Y."/>
            <person name="Kiyokawa C."/>
            <person name="Kohara M."/>
            <person name="Matsumoto M."/>
            <person name="Matsuno A."/>
            <person name="Mochizuki Y."/>
            <person name="Nakayama S."/>
            <person name="Nakazaki N."/>
            <person name="Shimpo S."/>
            <person name="Sugimoto M."/>
            <person name="Takeuchi C."/>
            <person name="Yamada M."/>
            <person name="Tabata S."/>
        </authorList>
    </citation>
    <scope>NUCLEOTIDE SEQUENCE [LARGE SCALE GENOMIC DNA]</scope>
    <source>
        <strain evidence="10">LMG 29417 / CECT 9101 / MAFF 303099</strain>
    </source>
</reference>
<dbReference type="Pfam" id="PF00034">
    <property type="entry name" value="Cytochrom_C"/>
    <property type="match status" value="1"/>
</dbReference>
<evidence type="ECO:0000313" key="10">
    <source>
        <dbReference type="Proteomes" id="UP000000552"/>
    </source>
</evidence>
<evidence type="ECO:0000256" key="3">
    <source>
        <dbReference type="ARBA" id="ARBA00022723"/>
    </source>
</evidence>
<keyword evidence="1" id="KW-0813">Transport</keyword>
<dbReference type="PROSITE" id="PS51007">
    <property type="entry name" value="CYTC"/>
    <property type="match status" value="1"/>
</dbReference>
<dbReference type="SUPFAM" id="SSF46626">
    <property type="entry name" value="Cytochrome c"/>
    <property type="match status" value="1"/>
</dbReference>
<dbReference type="InterPro" id="IPR009056">
    <property type="entry name" value="Cyt_c-like_dom"/>
</dbReference>
<dbReference type="AlphaFoldDB" id="Q98LF0"/>
<feature type="chain" id="PRO_5004322358" evidence="7">
    <location>
        <begin position="31"/>
        <end position="134"/>
    </location>
</feature>
<name>Q98LF0_RHILO</name>
<dbReference type="Gene3D" id="1.10.760.10">
    <property type="entry name" value="Cytochrome c-like domain"/>
    <property type="match status" value="1"/>
</dbReference>
<dbReference type="KEGG" id="mlo:mll1048"/>
<proteinExistence type="predicted"/>
<evidence type="ECO:0000256" key="2">
    <source>
        <dbReference type="ARBA" id="ARBA00022617"/>
    </source>
</evidence>
<evidence type="ECO:0000256" key="4">
    <source>
        <dbReference type="ARBA" id="ARBA00022982"/>
    </source>
</evidence>
<keyword evidence="4" id="KW-0249">Electron transport</keyword>
<evidence type="ECO:0000256" key="5">
    <source>
        <dbReference type="ARBA" id="ARBA00023004"/>
    </source>
</evidence>
<evidence type="ECO:0000313" key="9">
    <source>
        <dbReference type="EMBL" id="BAB48513.1"/>
    </source>
</evidence>
<accession>Q98LF0</accession>
<evidence type="ECO:0000256" key="7">
    <source>
        <dbReference type="SAM" id="SignalP"/>
    </source>
</evidence>
<dbReference type="PRINTS" id="PR00604">
    <property type="entry name" value="CYTCHRMECIAB"/>
</dbReference>
<evidence type="ECO:0000259" key="8">
    <source>
        <dbReference type="PROSITE" id="PS51007"/>
    </source>
</evidence>
<evidence type="ECO:0000256" key="6">
    <source>
        <dbReference type="PROSITE-ProRule" id="PRU00433"/>
    </source>
</evidence>
<dbReference type="InterPro" id="IPR002327">
    <property type="entry name" value="Cyt_c_1A/1B"/>
</dbReference>
<sequence>MAIRGGNAMRALAFFAAVSVTIFIAHPSRAQDAAAGEKVFTKCQVCHIANEDKNKIGPSLHGVIGRTAGTHPDFKYSDAMIAAGKSGVKWDEPTLTTYLHDPKAMVKGTKMTFPGLKNDADVANVIAYLKTFSK</sequence>